<gene>
    <name evidence="2" type="ordered locus">CA_C0732</name>
</gene>
<dbReference type="eggNOG" id="ENOG502Z7J7">
    <property type="taxonomic scope" value="Bacteria"/>
</dbReference>
<dbReference type="PIR" id="A96990">
    <property type="entry name" value="A96990"/>
</dbReference>
<dbReference type="RefSeq" id="WP_010964050.1">
    <property type="nucleotide sequence ID" value="NC_003030.1"/>
</dbReference>
<sequence length="301" mass="35819">MYKFLIIHLLICLIFYVYMHIKNTSKEELLYRLLVVLFIPCFGIVYFLIIYILDKKNYKSDKALSDYEDYIKSTLENTHFKMSNFNKQKDLVPISEAFILNSNKVKRELLINLVKDNPMKHISILEKALENDDTEVSHYAASAITEIKNYFIENIQKEAVRYEKDKNNIEILISYLNILKQYIDSGFLEGHNLNKYKQLYSEKLGELLLINKSDAEYFVKKIDCDIELENFNSAKKYCTVFYDNHKNNEKPYIMFMKIYYLLNDHINFKKTLKKLMESNIKFSSDTLNTVRFWIAGEGNEY</sequence>
<evidence type="ECO:0000256" key="1">
    <source>
        <dbReference type="SAM" id="Phobius"/>
    </source>
</evidence>
<dbReference type="AlphaFoldDB" id="Q97L34"/>
<dbReference type="EMBL" id="AE001437">
    <property type="protein sequence ID" value="AAK78708.1"/>
    <property type="molecule type" value="Genomic_DNA"/>
</dbReference>
<dbReference type="KEGG" id="cac:CA_C0732"/>
<name>Q97L34_CLOAB</name>
<proteinExistence type="predicted"/>
<dbReference type="PATRIC" id="fig|272562.8.peg.938"/>
<organism evidence="2 3">
    <name type="scientific">Clostridium acetobutylicum (strain ATCC 824 / DSM 792 / JCM 1419 / IAM 19013 / LMG 5710 / NBRC 13948 / NRRL B-527 / VKM B-1787 / 2291 / W)</name>
    <dbReference type="NCBI Taxonomy" id="272562"/>
    <lineage>
        <taxon>Bacteria</taxon>
        <taxon>Bacillati</taxon>
        <taxon>Bacillota</taxon>
        <taxon>Clostridia</taxon>
        <taxon>Eubacteriales</taxon>
        <taxon>Clostridiaceae</taxon>
        <taxon>Clostridium</taxon>
    </lineage>
</organism>
<keyword evidence="1" id="KW-0812">Transmembrane</keyword>
<dbReference type="OrthoDB" id="1933450at2"/>
<keyword evidence="1" id="KW-1133">Transmembrane helix</keyword>
<feature type="transmembrane region" description="Helical" evidence="1">
    <location>
        <begin position="29"/>
        <end position="53"/>
    </location>
</feature>
<protein>
    <submittedName>
        <fullName evidence="2">Predicted membrane protein</fullName>
    </submittedName>
</protein>
<dbReference type="Proteomes" id="UP000000814">
    <property type="component" value="Chromosome"/>
</dbReference>
<dbReference type="HOGENOM" id="CLU_075255_0_0_9"/>
<reference evidence="2 3" key="1">
    <citation type="journal article" date="2001" name="J. Bacteriol.">
        <title>Genome sequence and comparative analysis of the solvent-producing bacterium Clostridium acetobutylicum.</title>
        <authorList>
            <person name="Nolling J."/>
            <person name="Breton G."/>
            <person name="Omelchenko M.V."/>
            <person name="Makarova K.S."/>
            <person name="Zeng Q."/>
            <person name="Gibson R."/>
            <person name="Lee H.M."/>
            <person name="Dubois J."/>
            <person name="Qiu D."/>
            <person name="Hitti J."/>
            <person name="Wolf Y.I."/>
            <person name="Tatusov R.L."/>
            <person name="Sabathe F."/>
            <person name="Doucette-Stamm L."/>
            <person name="Soucaille P."/>
            <person name="Daly M.J."/>
            <person name="Bennett G.N."/>
            <person name="Koonin E.V."/>
            <person name="Smith D.R."/>
        </authorList>
    </citation>
    <scope>NUCLEOTIDE SEQUENCE [LARGE SCALE GENOMIC DNA]</scope>
    <source>
        <strain evidence="3">ATCC 824 / DSM 792 / JCM 1419 / LMG 5710 / VKM B-1787</strain>
    </source>
</reference>
<evidence type="ECO:0000313" key="2">
    <source>
        <dbReference type="EMBL" id="AAK78708.1"/>
    </source>
</evidence>
<keyword evidence="3" id="KW-1185">Reference proteome</keyword>
<evidence type="ECO:0000313" key="3">
    <source>
        <dbReference type="Proteomes" id="UP000000814"/>
    </source>
</evidence>
<dbReference type="STRING" id="272562.CA_C0732"/>
<keyword evidence="1" id="KW-0472">Membrane</keyword>
<dbReference type="GeneID" id="44997243"/>
<accession>Q97L34</accession>